<dbReference type="Pfam" id="PF01841">
    <property type="entry name" value="Transglut_core"/>
    <property type="match status" value="1"/>
</dbReference>
<dbReference type="EMBL" id="KV784353">
    <property type="protein sequence ID" value="OEU22899.1"/>
    <property type="molecule type" value="Genomic_DNA"/>
</dbReference>
<name>A0A1E7FXM1_9STRA</name>
<evidence type="ECO:0000256" key="2">
    <source>
        <dbReference type="ARBA" id="ARBA00022723"/>
    </source>
</evidence>
<dbReference type="SUPFAM" id="SSF54001">
    <property type="entry name" value="Cysteine proteinases"/>
    <property type="match status" value="1"/>
</dbReference>
<dbReference type="OrthoDB" id="409136at2759"/>
<dbReference type="InterPro" id="IPR002931">
    <property type="entry name" value="Transglutaminase-like"/>
</dbReference>
<dbReference type="KEGG" id="fcy:FRACYDRAFT_179365"/>
<comment type="similarity">
    <text evidence="1">Belongs to the transglutaminase-like superfamily. PNGase family.</text>
</comment>
<evidence type="ECO:0000313" key="5">
    <source>
        <dbReference type="EMBL" id="OEU22899.1"/>
    </source>
</evidence>
<dbReference type="PANTHER" id="PTHR12143">
    <property type="entry name" value="PEPTIDE N-GLYCANASE PNGASE -RELATED"/>
    <property type="match status" value="1"/>
</dbReference>
<dbReference type="PANTHER" id="PTHR12143:SF19">
    <property type="entry name" value="PEPTIDE-N(4)-(N-ACETYL-BETA-GLUCOSAMINYL)ASPARAGINE AMIDASE"/>
    <property type="match status" value="1"/>
</dbReference>
<keyword evidence="6" id="KW-1185">Reference proteome</keyword>
<dbReference type="Proteomes" id="UP000095751">
    <property type="component" value="Unassembled WGS sequence"/>
</dbReference>
<proteinExistence type="inferred from homology"/>
<dbReference type="InterPro" id="IPR038765">
    <property type="entry name" value="Papain-like_cys_pep_sf"/>
</dbReference>
<dbReference type="GO" id="GO:0006516">
    <property type="term" value="P:glycoprotein catabolic process"/>
    <property type="evidence" value="ECO:0007669"/>
    <property type="project" value="TreeGrafter"/>
</dbReference>
<dbReference type="SMART" id="SM00460">
    <property type="entry name" value="TGc"/>
    <property type="match status" value="1"/>
</dbReference>
<feature type="non-terminal residue" evidence="5">
    <location>
        <position position="193"/>
    </location>
</feature>
<dbReference type="GO" id="GO:0005634">
    <property type="term" value="C:nucleus"/>
    <property type="evidence" value="ECO:0007669"/>
    <property type="project" value="TreeGrafter"/>
</dbReference>
<keyword evidence="3" id="KW-0862">Zinc</keyword>
<evidence type="ECO:0000256" key="3">
    <source>
        <dbReference type="ARBA" id="ARBA00022833"/>
    </source>
</evidence>
<evidence type="ECO:0000259" key="4">
    <source>
        <dbReference type="SMART" id="SM00460"/>
    </source>
</evidence>
<evidence type="ECO:0000256" key="1">
    <source>
        <dbReference type="ARBA" id="ARBA00009390"/>
    </source>
</evidence>
<dbReference type="InterPro" id="IPR050883">
    <property type="entry name" value="PNGase"/>
</dbReference>
<gene>
    <name evidence="5" type="ORF">FRACYDRAFT_179365</name>
</gene>
<evidence type="ECO:0000313" key="6">
    <source>
        <dbReference type="Proteomes" id="UP000095751"/>
    </source>
</evidence>
<dbReference type="InParanoid" id="A0A1E7FXM1"/>
<organism evidence="5 6">
    <name type="scientific">Fragilariopsis cylindrus CCMP1102</name>
    <dbReference type="NCBI Taxonomy" id="635003"/>
    <lineage>
        <taxon>Eukaryota</taxon>
        <taxon>Sar</taxon>
        <taxon>Stramenopiles</taxon>
        <taxon>Ochrophyta</taxon>
        <taxon>Bacillariophyta</taxon>
        <taxon>Bacillariophyceae</taxon>
        <taxon>Bacillariophycidae</taxon>
        <taxon>Bacillariales</taxon>
        <taxon>Bacillariaceae</taxon>
        <taxon>Fragilariopsis</taxon>
    </lineage>
</organism>
<protein>
    <recommendedName>
        <fullName evidence="4">Transglutaminase-like domain-containing protein</fullName>
    </recommendedName>
</protein>
<feature type="domain" description="Transglutaminase-like" evidence="4">
    <location>
        <begin position="104"/>
        <end position="157"/>
    </location>
</feature>
<reference evidence="5 6" key="1">
    <citation type="submission" date="2016-09" db="EMBL/GenBank/DDBJ databases">
        <title>Extensive genetic diversity and differential bi-allelic expression allows diatom success in the polar Southern Ocean.</title>
        <authorList>
            <consortium name="DOE Joint Genome Institute"/>
            <person name="Mock T."/>
            <person name="Otillar R.P."/>
            <person name="Strauss J."/>
            <person name="Dupont C."/>
            <person name="Frickenhaus S."/>
            <person name="Maumus F."/>
            <person name="Mcmullan M."/>
            <person name="Sanges R."/>
            <person name="Schmutz J."/>
            <person name="Toseland A."/>
            <person name="Valas R."/>
            <person name="Veluchamy A."/>
            <person name="Ward B.J."/>
            <person name="Allen A."/>
            <person name="Barry K."/>
            <person name="Falciatore A."/>
            <person name="Ferrante M."/>
            <person name="Fortunato A.E."/>
            <person name="Gloeckner G."/>
            <person name="Gruber A."/>
            <person name="Hipkin R."/>
            <person name="Janech M."/>
            <person name="Kroth P."/>
            <person name="Leese F."/>
            <person name="Lindquist E."/>
            <person name="Lyon B.R."/>
            <person name="Martin J."/>
            <person name="Mayer C."/>
            <person name="Parker M."/>
            <person name="Quesneville H."/>
            <person name="Raymond J."/>
            <person name="Uhlig C."/>
            <person name="Valentin K.U."/>
            <person name="Worden A.Z."/>
            <person name="Armbrust E.V."/>
            <person name="Bowler C."/>
            <person name="Green B."/>
            <person name="Moulton V."/>
            <person name="Van Oosterhout C."/>
            <person name="Grigoriev I."/>
        </authorList>
    </citation>
    <scope>NUCLEOTIDE SEQUENCE [LARGE SCALE GENOMIC DNA]</scope>
    <source>
        <strain evidence="5 6">CCMP1102</strain>
    </source>
</reference>
<dbReference type="Gene3D" id="3.10.620.30">
    <property type="match status" value="1"/>
</dbReference>
<accession>A0A1E7FXM1</accession>
<keyword evidence="2" id="KW-0479">Metal-binding</keyword>
<dbReference type="GO" id="GO:0046872">
    <property type="term" value="F:metal ion binding"/>
    <property type="evidence" value="ECO:0007669"/>
    <property type="project" value="UniProtKB-KW"/>
</dbReference>
<dbReference type="AlphaFoldDB" id="A0A1E7FXM1"/>
<dbReference type="GO" id="GO:0005829">
    <property type="term" value="C:cytosol"/>
    <property type="evidence" value="ECO:0007669"/>
    <property type="project" value="TreeGrafter"/>
</dbReference>
<sequence length="193" mass="22266">MNNNNEINEKYLNYDVDRLLRGTGGDSSALFLQRLCRWFPTFMSWVNAPPCKVCGCEDMEMKTVRGPETPEELEGQAKRVEVYYCPECKDNTTTFPRYNLAKKLLETRQGRCGEYSNLFGLFCRSVGFETRLVLDWSDHLWTEVRLGDSWIMADGCEGIIDKPSMYEHGWGKDGLCYMVGIGRDHVVDVTPRY</sequence>
<dbReference type="GO" id="GO:0000224">
    <property type="term" value="F:peptide-N4-(N-acetyl-beta-glucosaminyl)asparagine amidase activity"/>
    <property type="evidence" value="ECO:0007669"/>
    <property type="project" value="TreeGrafter"/>
</dbReference>